<dbReference type="PANTHER" id="PTHR13554">
    <property type="entry name" value="26S PROTEASOME NON-ATPASE REGULATORY SUBUNIT 5-RELATED"/>
    <property type="match status" value="1"/>
</dbReference>
<dbReference type="InterPro" id="IPR019538">
    <property type="entry name" value="PSMD5"/>
</dbReference>
<dbReference type="AlphaFoldDB" id="A0A438BSX6"/>
<name>A0A438BSX6_VITVI</name>
<dbReference type="EMBL" id="QGNW01002630">
    <property type="protein sequence ID" value="RVW14066.1"/>
    <property type="molecule type" value="Genomic_DNA"/>
</dbReference>
<protein>
    <submittedName>
        <fullName evidence="1">Uncharacterized protein</fullName>
    </submittedName>
</protein>
<gene>
    <name evidence="1" type="ORF">CK203_089295</name>
</gene>
<reference evidence="1 2" key="1">
    <citation type="journal article" date="2018" name="PLoS Genet.">
        <title>Population sequencing reveals clonal diversity and ancestral inbreeding in the grapevine cultivar Chardonnay.</title>
        <authorList>
            <person name="Roach M.J."/>
            <person name="Johnson D.L."/>
            <person name="Bohlmann J."/>
            <person name="van Vuuren H.J."/>
            <person name="Jones S.J."/>
            <person name="Pretorius I.S."/>
            <person name="Schmidt S.A."/>
            <person name="Borneman A.R."/>
        </authorList>
    </citation>
    <scope>NUCLEOTIDE SEQUENCE [LARGE SCALE GENOMIC DNA]</scope>
    <source>
        <strain evidence="2">cv. Chardonnay</strain>
        <tissue evidence="1">Leaf</tissue>
    </source>
</reference>
<proteinExistence type="predicted"/>
<accession>A0A438BSX6</accession>
<dbReference type="GO" id="GO:0043248">
    <property type="term" value="P:proteasome assembly"/>
    <property type="evidence" value="ECO:0007669"/>
    <property type="project" value="InterPro"/>
</dbReference>
<evidence type="ECO:0000313" key="1">
    <source>
        <dbReference type="EMBL" id="RVW14066.1"/>
    </source>
</evidence>
<dbReference type="Proteomes" id="UP000288805">
    <property type="component" value="Unassembled WGS sequence"/>
</dbReference>
<dbReference type="PANTHER" id="PTHR13554:SF10">
    <property type="entry name" value="26S PROTEASOME NON-ATPASE REGULATORY SUBUNIT 5"/>
    <property type="match status" value="1"/>
</dbReference>
<evidence type="ECO:0000313" key="2">
    <source>
        <dbReference type="Proteomes" id="UP000288805"/>
    </source>
</evidence>
<sequence length="321" mass="36171">MGKAIRGFLPEIGRQLLLFLSTCSKRSTGHYSVIGSPARVGVGFSSYLGLEEKWAALHALGNISGETRSENKIMLNNDAEESLQHLIYESASKSPKLTPSGLFLSVLQQDAEVRLAGYRVITGLVARPWCLMEICSRQEIVNIITGAHSETTKIGMEAKYNCCKAIHWVFMSSSKLTSDPALTGIAEKLQEAVRRGPYLARKLQEAQPVVQHKTTDLLMYWKHSEKVSTSVDITMECFSTLNFDIMNPNAVWVCEIETKRAREWSTQRENLEADTHDSQLLLQGPKLHGMVSRWEKETEAFREWPPFAYFSASRENIMPEL</sequence>
<comment type="caution">
    <text evidence="1">The sequence shown here is derived from an EMBL/GenBank/DDBJ whole genome shotgun (WGS) entry which is preliminary data.</text>
</comment>
<organism evidence="1 2">
    <name type="scientific">Vitis vinifera</name>
    <name type="common">Grape</name>
    <dbReference type="NCBI Taxonomy" id="29760"/>
    <lineage>
        <taxon>Eukaryota</taxon>
        <taxon>Viridiplantae</taxon>
        <taxon>Streptophyta</taxon>
        <taxon>Embryophyta</taxon>
        <taxon>Tracheophyta</taxon>
        <taxon>Spermatophyta</taxon>
        <taxon>Magnoliopsida</taxon>
        <taxon>eudicotyledons</taxon>
        <taxon>Gunneridae</taxon>
        <taxon>Pentapetalae</taxon>
        <taxon>rosids</taxon>
        <taxon>Vitales</taxon>
        <taxon>Vitaceae</taxon>
        <taxon>Viteae</taxon>
        <taxon>Vitis</taxon>
    </lineage>
</organism>